<evidence type="ECO:0000313" key="15">
    <source>
        <dbReference type="Proteomes" id="UP001448207"/>
    </source>
</evidence>
<dbReference type="EMBL" id="JBCLYO010000027">
    <property type="protein sequence ID" value="KAL0077524.1"/>
    <property type="molecule type" value="Genomic_DNA"/>
</dbReference>
<evidence type="ECO:0000256" key="2">
    <source>
        <dbReference type="ARBA" id="ARBA00004141"/>
    </source>
</evidence>
<dbReference type="SMART" id="SM00744">
    <property type="entry name" value="RINGv"/>
    <property type="match status" value="1"/>
</dbReference>
<evidence type="ECO:0000256" key="7">
    <source>
        <dbReference type="ARBA" id="ARBA00022723"/>
    </source>
</evidence>
<feature type="domain" description="RING-CH-type" evidence="13">
    <location>
        <begin position="3"/>
        <end position="58"/>
    </location>
</feature>
<evidence type="ECO:0000256" key="11">
    <source>
        <dbReference type="ARBA" id="ARBA00022989"/>
    </source>
</evidence>
<evidence type="ECO:0000256" key="1">
    <source>
        <dbReference type="ARBA" id="ARBA00000900"/>
    </source>
</evidence>
<dbReference type="PANTHER" id="PTHR13145">
    <property type="entry name" value="SSM4 PROTEIN"/>
    <property type="match status" value="1"/>
</dbReference>
<comment type="caution">
    <text evidence="14">The sequence shown here is derived from an EMBL/GenBank/DDBJ whole genome shotgun (WGS) entry which is preliminary data.</text>
</comment>
<keyword evidence="10" id="KW-0862">Zinc</keyword>
<evidence type="ECO:0000256" key="5">
    <source>
        <dbReference type="ARBA" id="ARBA00022679"/>
    </source>
</evidence>
<keyword evidence="12" id="KW-0472">Membrane</keyword>
<evidence type="ECO:0000259" key="13">
    <source>
        <dbReference type="PROSITE" id="PS51292"/>
    </source>
</evidence>
<evidence type="ECO:0000256" key="6">
    <source>
        <dbReference type="ARBA" id="ARBA00022692"/>
    </source>
</evidence>
<comment type="pathway">
    <text evidence="3">Protein modification; protein ubiquitination.</text>
</comment>
<dbReference type="InterPro" id="IPR013083">
    <property type="entry name" value="Znf_RING/FYVE/PHD"/>
</dbReference>
<dbReference type="Pfam" id="PF12906">
    <property type="entry name" value="RINGv"/>
    <property type="match status" value="1"/>
</dbReference>
<reference evidence="14 15" key="1">
    <citation type="submission" date="2024-04" db="EMBL/GenBank/DDBJ databases">
        <title>Symmetric and asymmetric DNA N6-adenine methylation regulates different biological responses in Mucorales.</title>
        <authorList>
            <consortium name="Lawrence Berkeley National Laboratory"/>
            <person name="Lax C."/>
            <person name="Mondo S.J."/>
            <person name="Osorio-Concepcion M."/>
            <person name="Muszewska A."/>
            <person name="Corrochano-Luque M."/>
            <person name="Gutierrez G."/>
            <person name="Riley R."/>
            <person name="Lipzen A."/>
            <person name="Guo J."/>
            <person name="Hundley H."/>
            <person name="Amirebrahimi M."/>
            <person name="Ng V."/>
            <person name="Lorenzo-Gutierrez D."/>
            <person name="Binder U."/>
            <person name="Yang J."/>
            <person name="Song Y."/>
            <person name="Canovas D."/>
            <person name="Navarro E."/>
            <person name="Freitag M."/>
            <person name="Gabaldon T."/>
            <person name="Grigoriev I.V."/>
            <person name="Corrochano L.M."/>
            <person name="Nicolas F.E."/>
            <person name="Garre V."/>
        </authorList>
    </citation>
    <scope>NUCLEOTIDE SEQUENCE [LARGE SCALE GENOMIC DNA]</scope>
    <source>
        <strain evidence="14 15">L51</strain>
    </source>
</reference>
<dbReference type="Proteomes" id="UP001448207">
    <property type="component" value="Unassembled WGS sequence"/>
</dbReference>
<dbReference type="Gene3D" id="3.30.40.10">
    <property type="entry name" value="Zinc/RING finger domain, C3HC4 (zinc finger)"/>
    <property type="match status" value="1"/>
</dbReference>
<evidence type="ECO:0000256" key="9">
    <source>
        <dbReference type="ARBA" id="ARBA00022786"/>
    </source>
</evidence>
<evidence type="ECO:0000256" key="3">
    <source>
        <dbReference type="ARBA" id="ARBA00004906"/>
    </source>
</evidence>
<keyword evidence="9" id="KW-0833">Ubl conjugation pathway</keyword>
<sequence>MNDQEDDQEVCRVCRCEATEEEPLFYPCKCSGSIRYVHQNCLHEWLAHSKREYVNKSI</sequence>
<keyword evidence="5" id="KW-0808">Transferase</keyword>
<keyword evidence="7" id="KW-0479">Metal-binding</keyword>
<keyword evidence="8" id="KW-0863">Zinc-finger</keyword>
<dbReference type="InterPro" id="IPR011016">
    <property type="entry name" value="Znf_RING-CH"/>
</dbReference>
<keyword evidence="15" id="KW-1185">Reference proteome</keyword>
<evidence type="ECO:0000256" key="8">
    <source>
        <dbReference type="ARBA" id="ARBA00022771"/>
    </source>
</evidence>
<accession>A0ABR3AQJ8</accession>
<dbReference type="EC" id="2.3.2.27" evidence="4"/>
<protein>
    <recommendedName>
        <fullName evidence="4">RING-type E3 ubiquitin transferase</fullName>
        <ecNumber evidence="4">2.3.2.27</ecNumber>
    </recommendedName>
</protein>
<evidence type="ECO:0000256" key="4">
    <source>
        <dbReference type="ARBA" id="ARBA00012483"/>
    </source>
</evidence>
<gene>
    <name evidence="14" type="ORF">J3Q64DRAFT_1296677</name>
</gene>
<name>A0ABR3AQJ8_PHYBL</name>
<evidence type="ECO:0000256" key="10">
    <source>
        <dbReference type="ARBA" id="ARBA00022833"/>
    </source>
</evidence>
<evidence type="ECO:0000256" key="12">
    <source>
        <dbReference type="ARBA" id="ARBA00023136"/>
    </source>
</evidence>
<dbReference type="PROSITE" id="PS51292">
    <property type="entry name" value="ZF_RING_CH"/>
    <property type="match status" value="1"/>
</dbReference>
<organism evidence="14 15">
    <name type="scientific">Phycomyces blakesleeanus</name>
    <dbReference type="NCBI Taxonomy" id="4837"/>
    <lineage>
        <taxon>Eukaryota</taxon>
        <taxon>Fungi</taxon>
        <taxon>Fungi incertae sedis</taxon>
        <taxon>Mucoromycota</taxon>
        <taxon>Mucoromycotina</taxon>
        <taxon>Mucoromycetes</taxon>
        <taxon>Mucorales</taxon>
        <taxon>Phycomycetaceae</taxon>
        <taxon>Phycomyces</taxon>
    </lineage>
</organism>
<comment type="subcellular location">
    <subcellularLocation>
        <location evidence="2">Membrane</location>
        <topology evidence="2">Multi-pass membrane protein</topology>
    </subcellularLocation>
</comment>
<evidence type="ECO:0000313" key="14">
    <source>
        <dbReference type="EMBL" id="KAL0077524.1"/>
    </source>
</evidence>
<keyword evidence="11" id="KW-1133">Transmembrane helix</keyword>
<keyword evidence="6" id="KW-0812">Transmembrane</keyword>
<dbReference type="SUPFAM" id="SSF57850">
    <property type="entry name" value="RING/U-box"/>
    <property type="match status" value="1"/>
</dbReference>
<proteinExistence type="predicted"/>
<comment type="catalytic activity">
    <reaction evidence="1">
        <text>S-ubiquitinyl-[E2 ubiquitin-conjugating enzyme]-L-cysteine + [acceptor protein]-L-lysine = [E2 ubiquitin-conjugating enzyme]-L-cysteine + N(6)-ubiquitinyl-[acceptor protein]-L-lysine.</text>
        <dbReference type="EC" id="2.3.2.27"/>
    </reaction>
</comment>
<dbReference type="PANTHER" id="PTHR13145:SF0">
    <property type="entry name" value="E3 UBIQUITIN-PROTEIN LIGASE MARCHF6"/>
    <property type="match status" value="1"/>
</dbReference>